<dbReference type="CDD" id="cd19941">
    <property type="entry name" value="TIL"/>
    <property type="match status" value="1"/>
</dbReference>
<dbReference type="Pfam" id="PF01826">
    <property type="entry name" value="TIL"/>
    <property type="match status" value="2"/>
</dbReference>
<dbReference type="STRING" id="7102.A0A2A4IZ86"/>
<organism evidence="5">
    <name type="scientific">Heliothis virescens</name>
    <name type="common">Tobacco budworm moth</name>
    <dbReference type="NCBI Taxonomy" id="7102"/>
    <lineage>
        <taxon>Eukaryota</taxon>
        <taxon>Metazoa</taxon>
        <taxon>Ecdysozoa</taxon>
        <taxon>Arthropoda</taxon>
        <taxon>Hexapoda</taxon>
        <taxon>Insecta</taxon>
        <taxon>Pterygota</taxon>
        <taxon>Neoptera</taxon>
        <taxon>Endopterygota</taxon>
        <taxon>Lepidoptera</taxon>
        <taxon>Glossata</taxon>
        <taxon>Ditrysia</taxon>
        <taxon>Noctuoidea</taxon>
        <taxon>Noctuidae</taxon>
        <taxon>Heliothinae</taxon>
        <taxon>Heliothis</taxon>
    </lineage>
</organism>
<gene>
    <name evidence="5" type="ORF">B5V51_9652</name>
</gene>
<keyword evidence="1" id="KW-0646">Protease inhibitor</keyword>
<dbReference type="SUPFAM" id="SSF57567">
    <property type="entry name" value="Serine protease inhibitors"/>
    <property type="match status" value="2"/>
</dbReference>
<keyword evidence="3" id="KW-0732">Signal</keyword>
<evidence type="ECO:0000256" key="3">
    <source>
        <dbReference type="SAM" id="SignalP"/>
    </source>
</evidence>
<feature type="signal peptide" evidence="3">
    <location>
        <begin position="1"/>
        <end position="20"/>
    </location>
</feature>
<accession>A0A2A4IZ86</accession>
<sequence>MVKYCVAVFSCCVLLCVGLSSECDENEELQCVHSCPHEVTCMTRDVDVGCPAVYSPCSLSCVCKPGYIRNDDDHKCVPEKQCEICQRENEYYDCSTPCDNVCATLNERNRTNCDVWHYKCNRKCYCKDGYARDSDRNCVPVDECPEMSKDEKYV</sequence>
<comment type="caution">
    <text evidence="5">The sequence shown here is derived from an EMBL/GenBank/DDBJ whole genome shotgun (WGS) entry which is preliminary data.</text>
</comment>
<evidence type="ECO:0000313" key="5">
    <source>
        <dbReference type="EMBL" id="PCG65135.1"/>
    </source>
</evidence>
<reference evidence="5" key="1">
    <citation type="submission" date="2017-09" db="EMBL/GenBank/DDBJ databases">
        <title>Contemporary evolution of a Lepidopteran species, Heliothis virescens, in response to modern agricultural practices.</title>
        <authorList>
            <person name="Fritz M.L."/>
            <person name="Deyonke A.M."/>
            <person name="Papanicolaou A."/>
            <person name="Micinski S."/>
            <person name="Westbrook J."/>
            <person name="Gould F."/>
        </authorList>
    </citation>
    <scope>NUCLEOTIDE SEQUENCE [LARGE SCALE GENOMIC DNA]</scope>
    <source>
        <strain evidence="5">HvINT-</strain>
        <tissue evidence="5">Whole body</tissue>
    </source>
</reference>
<dbReference type="GO" id="GO:0030414">
    <property type="term" value="F:peptidase inhibitor activity"/>
    <property type="evidence" value="ECO:0007669"/>
    <property type="project" value="UniProtKB-KW"/>
</dbReference>
<dbReference type="InterPro" id="IPR036084">
    <property type="entry name" value="Ser_inhib-like_sf"/>
</dbReference>
<dbReference type="PANTHER" id="PTHR23259">
    <property type="entry name" value="RIDDLE"/>
    <property type="match status" value="1"/>
</dbReference>
<name>A0A2A4IZ86_HELVI</name>
<evidence type="ECO:0000256" key="2">
    <source>
        <dbReference type="ARBA" id="ARBA00023157"/>
    </source>
</evidence>
<dbReference type="AlphaFoldDB" id="A0A2A4IZ86"/>
<dbReference type="InterPro" id="IPR002919">
    <property type="entry name" value="TIL_dom"/>
</dbReference>
<proteinExistence type="predicted"/>
<dbReference type="Gene3D" id="2.10.25.10">
    <property type="entry name" value="Laminin"/>
    <property type="match status" value="2"/>
</dbReference>
<dbReference type="EMBL" id="NWSH01004423">
    <property type="protein sequence ID" value="PCG65135.1"/>
    <property type="molecule type" value="Genomic_DNA"/>
</dbReference>
<feature type="domain" description="TIL" evidence="4">
    <location>
        <begin position="85"/>
        <end position="144"/>
    </location>
</feature>
<feature type="domain" description="TIL" evidence="4">
    <location>
        <begin position="23"/>
        <end position="82"/>
    </location>
</feature>
<dbReference type="InterPro" id="IPR051368">
    <property type="entry name" value="SerProtInhib-TIL_Domain"/>
</dbReference>
<protein>
    <recommendedName>
        <fullName evidence="4">TIL domain-containing protein</fullName>
    </recommendedName>
</protein>
<dbReference type="PANTHER" id="PTHR23259:SF82">
    <property type="entry name" value="SERINE PROTEASE INHIBITOR 1 PROTEIN"/>
    <property type="match status" value="1"/>
</dbReference>
<evidence type="ECO:0000259" key="4">
    <source>
        <dbReference type="Pfam" id="PF01826"/>
    </source>
</evidence>
<feature type="chain" id="PRO_5012065256" description="TIL domain-containing protein" evidence="3">
    <location>
        <begin position="21"/>
        <end position="154"/>
    </location>
</feature>
<dbReference type="FunFam" id="2.10.25.10:FF:000674">
    <property type="entry name" value="Mucin-2"/>
    <property type="match status" value="1"/>
</dbReference>
<evidence type="ECO:0000256" key="1">
    <source>
        <dbReference type="ARBA" id="ARBA00022690"/>
    </source>
</evidence>
<keyword evidence="2" id="KW-1015">Disulfide bond</keyword>